<keyword evidence="2 4" id="KW-0813">Transport</keyword>
<evidence type="ECO:0000259" key="6">
    <source>
        <dbReference type="Pfam" id="PF12849"/>
    </source>
</evidence>
<evidence type="ECO:0000256" key="3">
    <source>
        <dbReference type="ARBA" id="ARBA00022729"/>
    </source>
</evidence>
<evidence type="ECO:0000256" key="5">
    <source>
        <dbReference type="SAM" id="MobiDB-lite"/>
    </source>
</evidence>
<protein>
    <recommendedName>
        <fullName evidence="4">Phosphate-binding protein</fullName>
    </recommendedName>
</protein>
<dbReference type="PROSITE" id="PS00430">
    <property type="entry name" value="TONB_DEPENDENT_REC_1"/>
    <property type="match status" value="1"/>
</dbReference>
<keyword evidence="4" id="KW-0592">Phosphate transport</keyword>
<comment type="similarity">
    <text evidence="1 4">Belongs to the PstS family.</text>
</comment>
<feature type="domain" description="PBP" evidence="6">
    <location>
        <begin position="38"/>
        <end position="279"/>
    </location>
</feature>
<dbReference type="PROSITE" id="PS51257">
    <property type="entry name" value="PROKAR_LIPOPROTEIN"/>
    <property type="match status" value="1"/>
</dbReference>
<comment type="function">
    <text evidence="4">Involved in the system for phosphate transport across the cytoplasmic membrane.</text>
</comment>
<feature type="chain" id="PRO_5027134900" description="Phosphate-binding protein" evidence="4">
    <location>
        <begin position="20"/>
        <end position="296"/>
    </location>
</feature>
<dbReference type="RefSeq" id="WP_075097747.1">
    <property type="nucleotide sequence ID" value="NZ_CP011125.1"/>
</dbReference>
<dbReference type="CDD" id="cd13653">
    <property type="entry name" value="PBP2_phosphate_like_1"/>
    <property type="match status" value="1"/>
</dbReference>
<dbReference type="Gene3D" id="3.40.190.10">
    <property type="entry name" value="Periplasmic binding protein-like II"/>
    <property type="match status" value="2"/>
</dbReference>
<dbReference type="GO" id="GO:0042301">
    <property type="term" value="F:phosphate ion binding"/>
    <property type="evidence" value="ECO:0007669"/>
    <property type="project" value="UniProtKB-UniRule"/>
</dbReference>
<evidence type="ECO:0000313" key="7">
    <source>
        <dbReference type="EMBL" id="AKF11183.1"/>
    </source>
</evidence>
<dbReference type="InterPro" id="IPR024370">
    <property type="entry name" value="PBP_domain"/>
</dbReference>
<proteinExistence type="inferred from homology"/>
<feature type="compositionally biased region" description="Basic and acidic residues" evidence="5">
    <location>
        <begin position="24"/>
        <end position="33"/>
    </location>
</feature>
<dbReference type="AlphaFoldDB" id="A0A0F6WA21"/>
<dbReference type="NCBIfam" id="TIGR02136">
    <property type="entry name" value="ptsS_2"/>
    <property type="match status" value="1"/>
</dbReference>
<feature type="signal peptide" evidence="4">
    <location>
        <begin position="1"/>
        <end position="19"/>
    </location>
</feature>
<accession>A0A0F6WA21</accession>
<organism evidence="7 8">
    <name type="scientific">Sandaracinus amylolyticus</name>
    <dbReference type="NCBI Taxonomy" id="927083"/>
    <lineage>
        <taxon>Bacteria</taxon>
        <taxon>Pseudomonadati</taxon>
        <taxon>Myxococcota</taxon>
        <taxon>Polyangia</taxon>
        <taxon>Polyangiales</taxon>
        <taxon>Sandaracinaceae</taxon>
        <taxon>Sandaracinus</taxon>
    </lineage>
</organism>
<dbReference type="OrthoDB" id="9783488at2"/>
<dbReference type="Proteomes" id="UP000034883">
    <property type="component" value="Chromosome"/>
</dbReference>
<dbReference type="GO" id="GO:0006817">
    <property type="term" value="P:phosphate ion transport"/>
    <property type="evidence" value="ECO:0007669"/>
    <property type="project" value="UniProtKB-UniRule"/>
</dbReference>
<dbReference type="STRING" id="927083.DB32_008332"/>
<reference evidence="7 8" key="1">
    <citation type="submission" date="2015-03" db="EMBL/GenBank/DDBJ databases">
        <title>Genome assembly of Sandaracinus amylolyticus DSM 53668.</title>
        <authorList>
            <person name="Sharma G."/>
            <person name="Subramanian S."/>
        </authorList>
    </citation>
    <scope>NUCLEOTIDE SEQUENCE [LARGE SCALE GENOMIC DNA]</scope>
    <source>
        <strain evidence="7 8">DSM 53668</strain>
    </source>
</reference>
<keyword evidence="3 4" id="KW-0732">Signal</keyword>
<evidence type="ECO:0000256" key="2">
    <source>
        <dbReference type="ARBA" id="ARBA00022448"/>
    </source>
</evidence>
<evidence type="ECO:0000256" key="1">
    <source>
        <dbReference type="ARBA" id="ARBA00008725"/>
    </source>
</evidence>
<dbReference type="Pfam" id="PF12849">
    <property type="entry name" value="PBP_like_2"/>
    <property type="match status" value="1"/>
</dbReference>
<dbReference type="InterPro" id="IPR050811">
    <property type="entry name" value="Phosphate_ABC_transporter"/>
</dbReference>
<dbReference type="InterPro" id="IPR010916">
    <property type="entry name" value="TonB_box_CS"/>
</dbReference>
<dbReference type="PANTHER" id="PTHR30570:SF6">
    <property type="entry name" value="PHOSPHATE-BINDING PROTEIN PSTS"/>
    <property type="match status" value="1"/>
</dbReference>
<evidence type="ECO:0000256" key="4">
    <source>
        <dbReference type="RuleBase" id="RU367119"/>
    </source>
</evidence>
<evidence type="ECO:0000313" key="8">
    <source>
        <dbReference type="Proteomes" id="UP000034883"/>
    </source>
</evidence>
<feature type="compositionally biased region" description="Low complexity" evidence="5">
    <location>
        <begin position="34"/>
        <end position="44"/>
    </location>
</feature>
<feature type="region of interest" description="Disordered" evidence="5">
    <location>
        <begin position="24"/>
        <end position="44"/>
    </location>
</feature>
<gene>
    <name evidence="7" type="ORF">DB32_008332</name>
</gene>
<keyword evidence="8" id="KW-1185">Reference proteome</keyword>
<dbReference type="InterPro" id="IPR011862">
    <property type="entry name" value="Phos-bd"/>
</dbReference>
<dbReference type="KEGG" id="samy:DB32_008332"/>
<name>A0A0F6WA21_9BACT</name>
<dbReference type="SUPFAM" id="SSF53850">
    <property type="entry name" value="Periplasmic binding protein-like II"/>
    <property type="match status" value="1"/>
</dbReference>
<sequence length="296" mass="30988">MRALNVSLASACALALALAACSGGHRDRGRGQEEGAATTEGAGARLSLKGSDTMVVLAQRWAEGYSRSHPGNTVEVSGGGSGTGIAALLNGTTDIANASRPLRESERTQLTQNGVAPTETRVALDALAVYVHQDNPVQSLTMDQLAQIYRGQITSWSAVGGPDRPIVLYSRENNSGTYAYFKEHVLDDADFAVTAQTLPGTAAVINAVSRDAGGIGYGGIGYASGVRTVAIAGEDRQPVTPTMENATSGRYPLARFLLMITRGEPSGTSREFLDWVRSPDGQALVEQAGFYPLPSS</sequence>
<dbReference type="PANTHER" id="PTHR30570">
    <property type="entry name" value="PERIPLASMIC PHOSPHATE BINDING COMPONENT OF PHOSPHATE ABC TRANSPORTER"/>
    <property type="match status" value="1"/>
</dbReference>
<dbReference type="EMBL" id="CP011125">
    <property type="protein sequence ID" value="AKF11183.1"/>
    <property type="molecule type" value="Genomic_DNA"/>
</dbReference>